<name>A0A6J7ZQ98_PLARU</name>
<evidence type="ECO:0000313" key="1">
    <source>
        <dbReference type="EMBL" id="CAC5344749.1"/>
    </source>
</evidence>
<dbReference type="EMBL" id="LR812490">
    <property type="protein sequence ID" value="CAC5344749.1"/>
    <property type="molecule type" value="Genomic_DNA"/>
</dbReference>
<accession>A0A6J7ZQ98</accession>
<dbReference type="AlphaFoldDB" id="A0A6J7ZQ98"/>
<reference evidence="1" key="1">
    <citation type="submission" date="2020-05" db="EMBL/GenBank/DDBJ databases">
        <authorList>
            <consortium name="Genoscope - CEA"/>
            <person name="William W."/>
        </authorList>
    </citation>
    <scope>NUCLEOTIDE SEQUENCE [LARGE SCALE GENOMIC DNA]</scope>
    <source>
        <strain evidence="1">PCC 7821</strain>
    </source>
</reference>
<protein>
    <submittedName>
        <fullName evidence="1">Uncharacterized protein</fullName>
    </submittedName>
</protein>
<keyword evidence="2" id="KW-1185">Reference proteome</keyword>
<dbReference type="Proteomes" id="UP000196521">
    <property type="component" value="Chromosome"/>
</dbReference>
<proteinExistence type="predicted"/>
<organism evidence="1 2">
    <name type="scientific">Planktothrix rubescens CCAP 1459/22</name>
    <dbReference type="NCBI Taxonomy" id="329571"/>
    <lineage>
        <taxon>Bacteria</taxon>
        <taxon>Bacillati</taxon>
        <taxon>Cyanobacteriota</taxon>
        <taxon>Cyanophyceae</taxon>
        <taxon>Oscillatoriophycideae</taxon>
        <taxon>Oscillatoriales</taxon>
        <taxon>Microcoleaceae</taxon>
        <taxon>Planktothrix</taxon>
    </lineage>
</organism>
<sequence>MDSPKLKLTILNYSQKGGITHAGDDTLTLVINTDKNCYGRLN</sequence>
<dbReference type="EMBL" id="CZCZ02000014">
    <property type="protein sequence ID" value="CAC5344749.1"/>
    <property type="molecule type" value="Genomic_DNA"/>
</dbReference>
<comment type="caution">
    <text evidence="1">The sequence shown here is derived from an EMBL/GenBank/DDBJ whole genome shotgun (WGS) entry which is preliminary data.</text>
</comment>
<gene>
    <name evidence="1" type="ORF">PLAN_41164</name>
</gene>
<evidence type="ECO:0000313" key="2">
    <source>
        <dbReference type="Proteomes" id="UP000196521"/>
    </source>
</evidence>